<organism evidence="2 3">
    <name type="scientific">Marinococcus luteus</name>
    <dbReference type="NCBI Taxonomy" id="1122204"/>
    <lineage>
        <taxon>Bacteria</taxon>
        <taxon>Bacillati</taxon>
        <taxon>Bacillota</taxon>
        <taxon>Bacilli</taxon>
        <taxon>Bacillales</taxon>
        <taxon>Bacillaceae</taxon>
        <taxon>Marinococcus</taxon>
    </lineage>
</organism>
<dbReference type="Proteomes" id="UP000199488">
    <property type="component" value="Unassembled WGS sequence"/>
</dbReference>
<dbReference type="STRING" id="1122204.SAMN05421781_2658"/>
<feature type="transmembrane region" description="Helical" evidence="1">
    <location>
        <begin position="329"/>
        <end position="354"/>
    </location>
</feature>
<feature type="transmembrane region" description="Helical" evidence="1">
    <location>
        <begin position="212"/>
        <end position="235"/>
    </location>
</feature>
<name>A0A1H2X5Q6_9BACI</name>
<feature type="transmembrane region" description="Helical" evidence="1">
    <location>
        <begin position="247"/>
        <end position="264"/>
    </location>
</feature>
<feature type="transmembrane region" description="Helical" evidence="1">
    <location>
        <begin position="95"/>
        <end position="116"/>
    </location>
</feature>
<dbReference type="Pfam" id="PF05684">
    <property type="entry name" value="DUF819"/>
    <property type="match status" value="1"/>
</dbReference>
<accession>A0A1H2X5Q6</accession>
<keyword evidence="1" id="KW-1133">Transmembrane helix</keyword>
<dbReference type="PANTHER" id="PTHR34289:SF8">
    <property type="entry name" value="DUF819 DOMAIN-CONTAINING PROTEIN"/>
    <property type="match status" value="1"/>
</dbReference>
<gene>
    <name evidence="2" type="ORF">SAMN05421781_2658</name>
</gene>
<proteinExistence type="predicted"/>
<keyword evidence="1" id="KW-0812">Transmembrane</keyword>
<dbReference type="EMBL" id="FNNC01000006">
    <property type="protein sequence ID" value="SDW88086.1"/>
    <property type="molecule type" value="Genomic_DNA"/>
</dbReference>
<evidence type="ECO:0000313" key="3">
    <source>
        <dbReference type="Proteomes" id="UP000199488"/>
    </source>
</evidence>
<dbReference type="RefSeq" id="WP_091616043.1">
    <property type="nucleotide sequence ID" value="NZ_FNNC01000006.1"/>
</dbReference>
<feature type="transmembrane region" description="Helical" evidence="1">
    <location>
        <begin position="300"/>
        <end position="322"/>
    </location>
</feature>
<feature type="transmembrane region" description="Helical" evidence="1">
    <location>
        <begin position="65"/>
        <end position="88"/>
    </location>
</feature>
<feature type="transmembrane region" description="Helical" evidence="1">
    <location>
        <begin position="276"/>
        <end position="294"/>
    </location>
</feature>
<dbReference type="AlphaFoldDB" id="A0A1H2X5Q6"/>
<protein>
    <submittedName>
        <fullName evidence="2">Uncharacterized membrane protein</fullName>
    </submittedName>
</protein>
<feature type="transmembrane region" description="Helical" evidence="1">
    <location>
        <begin position="33"/>
        <end position="53"/>
    </location>
</feature>
<feature type="transmembrane region" description="Helical" evidence="1">
    <location>
        <begin position="167"/>
        <end position="184"/>
    </location>
</feature>
<feature type="transmembrane region" description="Helical" evidence="1">
    <location>
        <begin position="6"/>
        <end position="21"/>
    </location>
</feature>
<keyword evidence="3" id="KW-1185">Reference proteome</keyword>
<evidence type="ECO:0000256" key="1">
    <source>
        <dbReference type="SAM" id="Phobius"/>
    </source>
</evidence>
<keyword evidence="1" id="KW-0472">Membrane</keyword>
<dbReference type="OrthoDB" id="653763at2"/>
<evidence type="ECO:0000313" key="2">
    <source>
        <dbReference type="EMBL" id="SDW88086.1"/>
    </source>
</evidence>
<reference evidence="2 3" key="1">
    <citation type="submission" date="2016-10" db="EMBL/GenBank/DDBJ databases">
        <authorList>
            <person name="de Groot N.N."/>
        </authorList>
    </citation>
    <scope>NUCLEOTIDE SEQUENCE [LARGE SCALE GENOMIC DNA]</scope>
    <source>
        <strain evidence="2 3">DSM 23126</strain>
    </source>
</reference>
<sequence>MIENGALYISVLIAMVALLVGTEKVTKSKFFKYVPTVVLIYIVAALLNTFGVFSGSEALGELNSGIRSLLLPAMIFLFLLNCNILQIIKLGPKMLLSYVVAVISIVGGFTVTYYIMQGFLDTETWKAFAALAGSWTGGSANLVALQGILEVPENLFGYALIMDTVNYSFWVMLLFWLVPFQFAFNRFTKAKTESIDQMQYNLSLEEKETKPLTYVEIIVCLGFSMLVASVAIAVGNTLPEAGNAVNATTWTILIVTVLGLSLAVTPVARLTGTMDIGYLMLYTIIALIASNADFSNIAEVPAYIISGFMILFFHGAIMLLLAKLFRLDLFTLGIASLANIGGMASAPVLAGAFSRTLVPIGVMMALIGSFMGTVVGVAVAEILSRI</sequence>
<dbReference type="InterPro" id="IPR008537">
    <property type="entry name" value="DUF819"/>
</dbReference>
<feature type="transmembrane region" description="Helical" evidence="1">
    <location>
        <begin position="360"/>
        <end position="383"/>
    </location>
</feature>
<dbReference type="PANTHER" id="PTHR34289">
    <property type="entry name" value="PROTEIN, PUTATIVE (DUF819)-RELATED"/>
    <property type="match status" value="1"/>
</dbReference>